<keyword evidence="5" id="KW-1185">Reference proteome</keyword>
<dbReference type="KEGG" id="gme:Gmet_2978"/>
<gene>
    <name evidence="4" type="ordered locus">Gmet_2978</name>
</gene>
<reference evidence="4 5" key="1">
    <citation type="submission" date="2005-10" db="EMBL/GenBank/DDBJ databases">
        <title>Complete sequence of Geobacter metallireducens GS-15.</title>
        <authorList>
            <consortium name="US DOE Joint Genome Institute"/>
            <person name="Copeland A."/>
            <person name="Lucas S."/>
            <person name="Lapidus A."/>
            <person name="Barry K."/>
            <person name="Detter J.C."/>
            <person name="Glavina T."/>
            <person name="Hammon N."/>
            <person name="Israni S."/>
            <person name="Pitluck S."/>
            <person name="Di Bartolo G."/>
            <person name="Chain P."/>
            <person name="Schmutz J."/>
            <person name="Larimer F."/>
            <person name="Land M."/>
            <person name="Kyrpides N."/>
            <person name="Ivanova N."/>
            <person name="Richardson P."/>
        </authorList>
    </citation>
    <scope>NUCLEOTIDE SEQUENCE [LARGE SCALE GENOMIC DNA]</scope>
    <source>
        <strain evidence="5">ATCC 53774 / DSM 7210 / GS-15</strain>
    </source>
</reference>
<reference evidence="4 5" key="2">
    <citation type="journal article" date="2009" name="BMC Microbiol.">
        <title>The genome sequence of Geobacter metallireducens: features of metabolism, physiology and regulation common and dissimilar to Geobacter sulfurreducens.</title>
        <authorList>
            <person name="Aklujkar M."/>
            <person name="Krushkal J."/>
            <person name="DiBartolo G."/>
            <person name="Lapidus A."/>
            <person name="Land M.L."/>
            <person name="Lovley D.R."/>
        </authorList>
    </citation>
    <scope>NUCLEOTIDE SEQUENCE [LARGE SCALE GENOMIC DNA]</scope>
    <source>
        <strain evidence="5">ATCC 53774 / DSM 7210 / GS-15</strain>
    </source>
</reference>
<dbReference type="Pfam" id="PF01596">
    <property type="entry name" value="Methyltransf_3"/>
    <property type="match status" value="1"/>
</dbReference>
<proteinExistence type="predicted"/>
<dbReference type="SUPFAM" id="SSF53335">
    <property type="entry name" value="S-adenosyl-L-methionine-dependent methyltransferases"/>
    <property type="match status" value="1"/>
</dbReference>
<evidence type="ECO:0000256" key="2">
    <source>
        <dbReference type="ARBA" id="ARBA00022679"/>
    </source>
</evidence>
<dbReference type="STRING" id="269799.Gmet_2978"/>
<dbReference type="PANTHER" id="PTHR43167:SF1">
    <property type="entry name" value="PUTATIVE (AFU_ORTHOLOGUE AFUA_6G01830)-RELATED"/>
    <property type="match status" value="1"/>
</dbReference>
<protein>
    <submittedName>
        <fullName evidence="4">SAM-dependent methyltransferase, putative</fullName>
    </submittedName>
</protein>
<dbReference type="CDD" id="cd02440">
    <property type="entry name" value="AdoMet_MTases"/>
    <property type="match status" value="1"/>
</dbReference>
<dbReference type="Gene3D" id="3.40.50.150">
    <property type="entry name" value="Vaccinia Virus protein VP39"/>
    <property type="match status" value="1"/>
</dbReference>
<dbReference type="eggNOG" id="COG4122">
    <property type="taxonomic scope" value="Bacteria"/>
</dbReference>
<dbReference type="HOGENOM" id="CLU_067676_4_0_7"/>
<dbReference type="RefSeq" id="WP_004514469.1">
    <property type="nucleotide sequence ID" value="NC_007517.1"/>
</dbReference>
<organism evidence="4 5">
    <name type="scientific">Geobacter metallireducens (strain ATCC 53774 / DSM 7210 / GS-15)</name>
    <dbReference type="NCBI Taxonomy" id="269799"/>
    <lineage>
        <taxon>Bacteria</taxon>
        <taxon>Pseudomonadati</taxon>
        <taxon>Thermodesulfobacteriota</taxon>
        <taxon>Desulfuromonadia</taxon>
        <taxon>Geobacterales</taxon>
        <taxon>Geobacteraceae</taxon>
        <taxon>Geobacter</taxon>
    </lineage>
</organism>
<keyword evidence="3" id="KW-0949">S-adenosyl-L-methionine</keyword>
<name>Q39RD1_GEOMG</name>
<accession>Q39RD1</accession>
<dbReference type="InterPro" id="IPR002935">
    <property type="entry name" value="SAM_O-MeTrfase"/>
</dbReference>
<dbReference type="PROSITE" id="PS51682">
    <property type="entry name" value="SAM_OMT_I"/>
    <property type="match status" value="1"/>
</dbReference>
<evidence type="ECO:0000256" key="1">
    <source>
        <dbReference type="ARBA" id="ARBA00022603"/>
    </source>
</evidence>
<keyword evidence="2 4" id="KW-0808">Transferase</keyword>
<sequence>MIPITDSRIEEYLMGLAPEDNPSLLAMESRAKALGFPIVDRLVGRFLYILTRIKQPRLVVELGSGFGYSAWWFARAISITGKVVMTDYSPTNIAYAREMFQESGLSDRVEFRVGDALNIGRDYRDIDILFIDLDKHQYREAMEAMIPHLAPHALVIADNVLWYGKVVEGEDDPETRGIRDFNDFMTGRKDFFTSILPLRDGVMVAYRLS</sequence>
<dbReference type="GO" id="GO:0008171">
    <property type="term" value="F:O-methyltransferase activity"/>
    <property type="evidence" value="ECO:0007669"/>
    <property type="project" value="InterPro"/>
</dbReference>
<keyword evidence="1 4" id="KW-0489">Methyltransferase</keyword>
<evidence type="ECO:0000313" key="4">
    <source>
        <dbReference type="EMBL" id="ABB33193.1"/>
    </source>
</evidence>
<evidence type="ECO:0000256" key="3">
    <source>
        <dbReference type="ARBA" id="ARBA00022691"/>
    </source>
</evidence>
<evidence type="ECO:0000313" key="5">
    <source>
        <dbReference type="Proteomes" id="UP000007073"/>
    </source>
</evidence>
<dbReference type="PANTHER" id="PTHR43167">
    <property type="entry name" value="PUTATIVE (AFU_ORTHOLOGUE AFUA_6G01830)-RELATED"/>
    <property type="match status" value="1"/>
</dbReference>
<dbReference type="Proteomes" id="UP000007073">
    <property type="component" value="Chromosome"/>
</dbReference>
<dbReference type="InterPro" id="IPR029063">
    <property type="entry name" value="SAM-dependent_MTases_sf"/>
</dbReference>
<dbReference type="EMBL" id="CP000148">
    <property type="protein sequence ID" value="ABB33193.1"/>
    <property type="molecule type" value="Genomic_DNA"/>
</dbReference>
<dbReference type="AlphaFoldDB" id="Q39RD1"/>
<dbReference type="GO" id="GO:0032259">
    <property type="term" value="P:methylation"/>
    <property type="evidence" value="ECO:0007669"/>
    <property type="project" value="UniProtKB-KW"/>
</dbReference>